<dbReference type="RefSeq" id="WP_189501565.1">
    <property type="nucleotide sequence ID" value="NZ_BMZQ01000001.1"/>
</dbReference>
<dbReference type="AlphaFoldDB" id="A0A8J3DNR4"/>
<reference evidence="1" key="2">
    <citation type="submission" date="2020-09" db="EMBL/GenBank/DDBJ databases">
        <authorList>
            <person name="Sun Q."/>
            <person name="Kim S."/>
        </authorList>
    </citation>
    <scope>NUCLEOTIDE SEQUENCE</scope>
    <source>
        <strain evidence="1">KCTC 42249</strain>
    </source>
</reference>
<gene>
    <name evidence="1" type="ORF">GCM10016234_06460</name>
</gene>
<dbReference type="EMBL" id="BMZQ01000001">
    <property type="protein sequence ID" value="GHD07717.1"/>
    <property type="molecule type" value="Genomic_DNA"/>
</dbReference>
<evidence type="ECO:0000313" key="1">
    <source>
        <dbReference type="EMBL" id="GHD07717.1"/>
    </source>
</evidence>
<name>A0A8J3DNR4_9HYPH</name>
<keyword evidence="2" id="KW-1185">Reference proteome</keyword>
<comment type="caution">
    <text evidence="1">The sequence shown here is derived from an EMBL/GenBank/DDBJ whole genome shotgun (WGS) entry which is preliminary data.</text>
</comment>
<reference evidence="1" key="1">
    <citation type="journal article" date="2014" name="Int. J. Syst. Evol. Microbiol.">
        <title>Complete genome sequence of Corynebacterium casei LMG S-19264T (=DSM 44701T), isolated from a smear-ripened cheese.</title>
        <authorList>
            <consortium name="US DOE Joint Genome Institute (JGI-PGF)"/>
            <person name="Walter F."/>
            <person name="Albersmeier A."/>
            <person name="Kalinowski J."/>
            <person name="Ruckert C."/>
        </authorList>
    </citation>
    <scope>NUCLEOTIDE SEQUENCE</scope>
    <source>
        <strain evidence="1">KCTC 42249</strain>
    </source>
</reference>
<protein>
    <submittedName>
        <fullName evidence="1">Uncharacterized protein</fullName>
    </submittedName>
</protein>
<organism evidence="1 2">
    <name type="scientific">Tianweitania populi</name>
    <dbReference type="NCBI Taxonomy" id="1607949"/>
    <lineage>
        <taxon>Bacteria</taxon>
        <taxon>Pseudomonadati</taxon>
        <taxon>Pseudomonadota</taxon>
        <taxon>Alphaproteobacteria</taxon>
        <taxon>Hyphomicrobiales</taxon>
        <taxon>Phyllobacteriaceae</taxon>
        <taxon>Tianweitania</taxon>
    </lineage>
</organism>
<accession>A0A8J3DNR4</accession>
<dbReference type="Proteomes" id="UP000630142">
    <property type="component" value="Unassembled WGS sequence"/>
</dbReference>
<proteinExistence type="predicted"/>
<evidence type="ECO:0000313" key="2">
    <source>
        <dbReference type="Proteomes" id="UP000630142"/>
    </source>
</evidence>
<sequence length="71" mass="7669">MSGLEPPPVGGSTGLSHAHCKAVDECAFYLVATRPEERPFPLVMALEKMFGLTTLEVMEAKAMAQRMAGEM</sequence>